<name>A0ABS4NU24_9BACL</name>
<sequence>MKRLYTMQTQPGFNQKVLSLFLVLLLLSGIGQLPASGIQRAEAAGTTVSSMAYFSAADGPVISKSGVGQASYGFVMPVFNGGTASWSDVSDDVGVKVKVNGNWVDIDSVGGFVYNQNWGHWSDGGQNGYWFTLSATTEIQLYSKANSGVTLNYTLAFQNLNKTTITAMAPTQGPQITAGFTGGAGFTYPTFNNDPALTYEAVADDLKVYVKPVNSSTWIDIDNNAASGWIYDSNFGQFTEGGGGYWFTVTESINVKLQSKTSSANLIYTLTFNQPVRNSYVLTAYEGTAFTADNNGSIGFPLPKIDGGAPIGSELNKYVYQIKIGGQWVDLSTSAQSGFVYAGNGYNNMSAANQWGYWADYVYGLWFQPIQENMEIRIGYPLNGQQGGNIASNYVYYTFTGNPNAPRPDESDQEDITLGTPSDPAVAGMNLLWQDEFSGTALDTSKWNYEQGYYITNDPNSWGWGNNELQHYTNSTENVFVQNGQLNIRAKSDPKSFPQDPNRYAQYSSGKINTKDHLSFQYGRVDIRAKLPTGNGIWPALWMLPQDAAYGAWAASGEIDIMEAKGRLPGTTSGAVHFGGQWPVNKYIAGEYHFPQGQTFANDYHVYSMVWEEDNVKWYVDGKFFFKVNREQWYSVAAPNNPNAPFDKPFYLIMNLAVGGHFDGGLTPAPSDIPATMQVDYVRVYKEGSGGGNPGNPGNPGTVPVSGVTVTPSTSQVEIGQNVQLTANVAPSGASNKQVNWTVANSNIASVSQSGLVTGIATGTTTVTATTADGNKTSSSTITVVSPPPATIVIGDQVRGLKKTGNNLLFYVNGATFADLHYKINGGGQQNVAMTSAGNGNYTYAVNNVQQGDSVEYFFTYNPGQGALDTPWKTYIHGVTQGTPE</sequence>
<dbReference type="PANTHER" id="PTHR10963:SF55">
    <property type="entry name" value="GLYCOSIDE HYDROLASE FAMILY 16 PROTEIN"/>
    <property type="match status" value="1"/>
</dbReference>
<dbReference type="PROSITE" id="PS52005">
    <property type="entry name" value="CBM56"/>
    <property type="match status" value="1"/>
</dbReference>
<feature type="domain" description="GH16" evidence="2">
    <location>
        <begin position="397"/>
        <end position="690"/>
    </location>
</feature>
<dbReference type="SMART" id="SM00635">
    <property type="entry name" value="BID_2"/>
    <property type="match status" value="1"/>
</dbReference>
<dbReference type="Pfam" id="PF02368">
    <property type="entry name" value="Big_2"/>
    <property type="match status" value="1"/>
</dbReference>
<evidence type="ECO:0000313" key="4">
    <source>
        <dbReference type="EMBL" id="MBP2113550.1"/>
    </source>
</evidence>
<dbReference type="PANTHER" id="PTHR10963">
    <property type="entry name" value="GLYCOSYL HYDROLASE-RELATED"/>
    <property type="match status" value="1"/>
</dbReference>
<dbReference type="InterPro" id="IPR003343">
    <property type="entry name" value="Big_2"/>
</dbReference>
<dbReference type="InterPro" id="IPR008964">
    <property type="entry name" value="Invasin/intimin_cell_adhesion"/>
</dbReference>
<reference evidence="4 5" key="1">
    <citation type="submission" date="2021-03" db="EMBL/GenBank/DDBJ databases">
        <title>Genomic Encyclopedia of Type Strains, Phase IV (KMG-IV): sequencing the most valuable type-strain genomes for metagenomic binning, comparative biology and taxonomic classification.</title>
        <authorList>
            <person name="Goeker M."/>
        </authorList>
    </citation>
    <scope>NUCLEOTIDE SEQUENCE [LARGE SCALE GENOMIC DNA]</scope>
    <source>
        <strain evidence="4 5">DSM 101953</strain>
    </source>
</reference>
<accession>A0ABS4NU24</accession>
<proteinExistence type="inferred from homology"/>
<comment type="similarity">
    <text evidence="1">Belongs to the glycosyl hydrolase 16 family.</text>
</comment>
<dbReference type="Gene3D" id="2.60.120.200">
    <property type="match status" value="1"/>
</dbReference>
<dbReference type="Gene3D" id="2.60.40.1080">
    <property type="match status" value="1"/>
</dbReference>
<evidence type="ECO:0000259" key="3">
    <source>
        <dbReference type="PROSITE" id="PS52005"/>
    </source>
</evidence>
<dbReference type="InterPro" id="IPR000757">
    <property type="entry name" value="Beta-glucanase-like"/>
</dbReference>
<dbReference type="SUPFAM" id="SSF49899">
    <property type="entry name" value="Concanavalin A-like lectins/glucanases"/>
    <property type="match status" value="1"/>
</dbReference>
<dbReference type="Proteomes" id="UP000773462">
    <property type="component" value="Unassembled WGS sequence"/>
</dbReference>
<dbReference type="CDD" id="cd08023">
    <property type="entry name" value="GH16_laminarinase_like"/>
    <property type="match status" value="1"/>
</dbReference>
<dbReference type="PROSITE" id="PS51762">
    <property type="entry name" value="GH16_2"/>
    <property type="match status" value="1"/>
</dbReference>
<dbReference type="InterPro" id="IPR047569">
    <property type="entry name" value="CBM56"/>
</dbReference>
<protein>
    <submittedName>
        <fullName evidence="4">Beta-glucanase (GH16 family)</fullName>
    </submittedName>
</protein>
<dbReference type="Pfam" id="PF22184">
    <property type="entry name" value="CBM_56"/>
    <property type="match status" value="1"/>
</dbReference>
<organism evidence="4 5">
    <name type="scientific">Paenibacillus silagei</name>
    <dbReference type="NCBI Taxonomy" id="1670801"/>
    <lineage>
        <taxon>Bacteria</taxon>
        <taxon>Bacillati</taxon>
        <taxon>Bacillota</taxon>
        <taxon>Bacilli</taxon>
        <taxon>Bacillales</taxon>
        <taxon>Paenibacillaceae</taxon>
        <taxon>Paenibacillus</taxon>
    </lineage>
</organism>
<dbReference type="EMBL" id="JAGGLV010000012">
    <property type="protein sequence ID" value="MBP2113550.1"/>
    <property type="molecule type" value="Genomic_DNA"/>
</dbReference>
<dbReference type="InterPro" id="IPR013320">
    <property type="entry name" value="ConA-like_dom_sf"/>
</dbReference>
<dbReference type="InterPro" id="IPR050546">
    <property type="entry name" value="Glycosyl_Hydrlase_16"/>
</dbReference>
<dbReference type="RefSeq" id="WP_209875659.1">
    <property type="nucleotide sequence ID" value="NZ_JAGGLV010000012.1"/>
</dbReference>
<gene>
    <name evidence="4" type="ORF">J2Z70_003711</name>
</gene>
<evidence type="ECO:0000259" key="2">
    <source>
        <dbReference type="PROSITE" id="PS51762"/>
    </source>
</evidence>
<evidence type="ECO:0000313" key="5">
    <source>
        <dbReference type="Proteomes" id="UP000773462"/>
    </source>
</evidence>
<dbReference type="SUPFAM" id="SSF49373">
    <property type="entry name" value="Invasin/intimin cell-adhesion fragments"/>
    <property type="match status" value="1"/>
</dbReference>
<evidence type="ECO:0000256" key="1">
    <source>
        <dbReference type="ARBA" id="ARBA00006865"/>
    </source>
</evidence>
<feature type="domain" description="CBM56" evidence="3">
    <location>
        <begin position="787"/>
        <end position="877"/>
    </location>
</feature>
<dbReference type="Pfam" id="PF00722">
    <property type="entry name" value="Glyco_hydro_16"/>
    <property type="match status" value="1"/>
</dbReference>
<keyword evidence="5" id="KW-1185">Reference proteome</keyword>
<comment type="caution">
    <text evidence="4">The sequence shown here is derived from an EMBL/GenBank/DDBJ whole genome shotgun (WGS) entry which is preliminary data.</text>
</comment>